<protein>
    <recommendedName>
        <fullName evidence="4">Lipoprotein</fullName>
    </recommendedName>
</protein>
<comment type="caution">
    <text evidence="2">The sequence shown here is derived from an EMBL/GenBank/DDBJ whole genome shotgun (WGS) entry which is preliminary data.</text>
</comment>
<organism evidence="2 3">
    <name type="scientific">Pedosphaera parvula (strain Ellin514)</name>
    <dbReference type="NCBI Taxonomy" id="320771"/>
    <lineage>
        <taxon>Bacteria</taxon>
        <taxon>Pseudomonadati</taxon>
        <taxon>Verrucomicrobiota</taxon>
        <taxon>Pedosphaerae</taxon>
        <taxon>Pedosphaerales</taxon>
        <taxon>Pedosphaeraceae</taxon>
        <taxon>Pedosphaera</taxon>
    </lineage>
</organism>
<feature type="signal peptide" evidence="1">
    <location>
        <begin position="1"/>
        <end position="25"/>
    </location>
</feature>
<feature type="chain" id="PRO_5002893219" description="Lipoprotein" evidence="1">
    <location>
        <begin position="26"/>
        <end position="129"/>
    </location>
</feature>
<evidence type="ECO:0000313" key="3">
    <source>
        <dbReference type="Proteomes" id="UP000003688"/>
    </source>
</evidence>
<gene>
    <name evidence="2" type="ORF">Cflav_PD6204</name>
</gene>
<keyword evidence="1" id="KW-0732">Signal</keyword>
<evidence type="ECO:0008006" key="4">
    <source>
        <dbReference type="Google" id="ProtNLM"/>
    </source>
</evidence>
<name>B9XHN6_PEDPL</name>
<dbReference type="RefSeq" id="WP_007415330.1">
    <property type="nucleotide sequence ID" value="NZ_ABOX02000015.1"/>
</dbReference>
<evidence type="ECO:0000256" key="1">
    <source>
        <dbReference type="SAM" id="SignalP"/>
    </source>
</evidence>
<dbReference type="EMBL" id="ABOX02000015">
    <property type="protein sequence ID" value="EEF60614.1"/>
    <property type="molecule type" value="Genomic_DNA"/>
</dbReference>
<proteinExistence type="predicted"/>
<sequence length="129" mass="14005" precursor="true">MRNYLVTVASLTACLALCVSCRTNAPKLAPHSDGQVVHSSKSGETSITTLLDTLNATNRTELPGGTQLFYFTFEGHQGGKDFYTVGIRYPLGRPDEVAVTRRVAYDGKRVEVSLGEDDTVVIEPRKGAK</sequence>
<accession>B9XHN6</accession>
<dbReference type="AlphaFoldDB" id="B9XHN6"/>
<keyword evidence="3" id="KW-1185">Reference proteome</keyword>
<reference evidence="2 3" key="1">
    <citation type="journal article" date="2011" name="J. Bacteriol.">
        <title>Genome sequence of 'Pedosphaera parvula' Ellin514, an aerobic Verrucomicrobial isolate from pasture soil.</title>
        <authorList>
            <person name="Kant R."/>
            <person name="van Passel M.W."/>
            <person name="Sangwan P."/>
            <person name="Palva A."/>
            <person name="Lucas S."/>
            <person name="Copeland A."/>
            <person name="Lapidus A."/>
            <person name="Glavina Del Rio T."/>
            <person name="Dalin E."/>
            <person name="Tice H."/>
            <person name="Bruce D."/>
            <person name="Goodwin L."/>
            <person name="Pitluck S."/>
            <person name="Chertkov O."/>
            <person name="Larimer F.W."/>
            <person name="Land M.L."/>
            <person name="Hauser L."/>
            <person name="Brettin T.S."/>
            <person name="Detter J.C."/>
            <person name="Han S."/>
            <person name="de Vos W.M."/>
            <person name="Janssen P.H."/>
            <person name="Smidt H."/>
        </authorList>
    </citation>
    <scope>NUCLEOTIDE SEQUENCE [LARGE SCALE GENOMIC DNA]</scope>
    <source>
        <strain evidence="2 3">Ellin514</strain>
    </source>
</reference>
<dbReference type="Proteomes" id="UP000003688">
    <property type="component" value="Unassembled WGS sequence"/>
</dbReference>
<evidence type="ECO:0000313" key="2">
    <source>
        <dbReference type="EMBL" id="EEF60614.1"/>
    </source>
</evidence>